<keyword evidence="7 9" id="KW-0067">ATP-binding</keyword>
<dbReference type="InterPro" id="IPR002048">
    <property type="entry name" value="EF_hand_dom"/>
</dbReference>
<dbReference type="SMART" id="SM00219">
    <property type="entry name" value="TyrKc"/>
    <property type="match status" value="1"/>
</dbReference>
<dbReference type="InterPro" id="IPR017441">
    <property type="entry name" value="Protein_kinase_ATP_BS"/>
</dbReference>
<proteinExistence type="predicted"/>
<dbReference type="PROSITE" id="PS00109">
    <property type="entry name" value="PROTEIN_KINASE_TYR"/>
    <property type="match status" value="1"/>
</dbReference>
<dbReference type="PROSITE" id="PS51450">
    <property type="entry name" value="LRR"/>
    <property type="match status" value="1"/>
</dbReference>
<evidence type="ECO:0000256" key="9">
    <source>
        <dbReference type="PROSITE-ProRule" id="PRU10141"/>
    </source>
</evidence>
<dbReference type="InterPro" id="IPR001245">
    <property type="entry name" value="Ser-Thr/Tyr_kinase_cat_dom"/>
</dbReference>
<dbReference type="InParanoid" id="A0A2P6NEJ4"/>
<dbReference type="Gene3D" id="1.10.238.10">
    <property type="entry name" value="EF-hand"/>
    <property type="match status" value="1"/>
</dbReference>
<evidence type="ECO:0000256" key="5">
    <source>
        <dbReference type="ARBA" id="ARBA00022777"/>
    </source>
</evidence>
<evidence type="ECO:0000256" key="7">
    <source>
        <dbReference type="ARBA" id="ARBA00022840"/>
    </source>
</evidence>
<comment type="caution">
    <text evidence="14">The sequence shown here is derived from an EMBL/GenBank/DDBJ whole genome shotgun (WGS) entry which is preliminary data.</text>
</comment>
<feature type="region of interest" description="Disordered" evidence="11">
    <location>
        <begin position="1884"/>
        <end position="1908"/>
    </location>
</feature>
<dbReference type="PANTHER" id="PTHR48054:SF82">
    <property type="entry name" value="LRR RECEPTOR-LIKE SERINE_THREONINE-PROTEIN KINASE FLS2"/>
    <property type="match status" value="1"/>
</dbReference>
<dbReference type="InterPro" id="IPR020635">
    <property type="entry name" value="Tyr_kinase_cat_dom"/>
</dbReference>
<dbReference type="FunFam" id="3.80.10.10:FF:000095">
    <property type="entry name" value="LRR receptor-like serine/threonine-protein kinase GSO1"/>
    <property type="match status" value="2"/>
</dbReference>
<protein>
    <recommendedName>
        <fullName evidence="16">Leucine-rich repeat receptor-like protein kinase</fullName>
    </recommendedName>
</protein>
<dbReference type="PROSITE" id="PS50222">
    <property type="entry name" value="EF_HAND_2"/>
    <property type="match status" value="2"/>
</dbReference>
<feature type="coiled-coil region" evidence="10">
    <location>
        <begin position="1927"/>
        <end position="1954"/>
    </location>
</feature>
<dbReference type="Pfam" id="PF00560">
    <property type="entry name" value="LRR_1"/>
    <property type="match status" value="4"/>
</dbReference>
<dbReference type="InterPro" id="IPR001611">
    <property type="entry name" value="Leu-rich_rpt"/>
</dbReference>
<evidence type="ECO:0000259" key="13">
    <source>
        <dbReference type="PROSITE" id="PS50222"/>
    </source>
</evidence>
<feature type="domain" description="EF-hand" evidence="13">
    <location>
        <begin position="1650"/>
        <end position="1685"/>
    </location>
</feature>
<evidence type="ECO:0000256" key="6">
    <source>
        <dbReference type="ARBA" id="ARBA00022837"/>
    </source>
</evidence>
<dbReference type="Pfam" id="PF13499">
    <property type="entry name" value="EF-hand_7"/>
    <property type="match status" value="1"/>
</dbReference>
<accession>A0A2P6NEJ4</accession>
<dbReference type="SMART" id="SM00054">
    <property type="entry name" value="EFh"/>
    <property type="match status" value="2"/>
</dbReference>
<dbReference type="Gene3D" id="3.80.10.10">
    <property type="entry name" value="Ribonuclease Inhibitor"/>
    <property type="match status" value="5"/>
</dbReference>
<evidence type="ECO:0000256" key="8">
    <source>
        <dbReference type="ARBA" id="ARBA00023136"/>
    </source>
</evidence>
<dbReference type="PANTHER" id="PTHR48054">
    <property type="entry name" value="RECEPTOR KINASE-LIKE PROTEIN XA21"/>
    <property type="match status" value="1"/>
</dbReference>
<keyword evidence="10" id="KW-0175">Coiled coil</keyword>
<dbReference type="InterPro" id="IPR011992">
    <property type="entry name" value="EF-hand-dom_pair"/>
</dbReference>
<dbReference type="SUPFAM" id="SSF47473">
    <property type="entry name" value="EF-hand"/>
    <property type="match status" value="1"/>
</dbReference>
<evidence type="ECO:0000313" key="15">
    <source>
        <dbReference type="Proteomes" id="UP000241769"/>
    </source>
</evidence>
<evidence type="ECO:0000259" key="12">
    <source>
        <dbReference type="PROSITE" id="PS50011"/>
    </source>
</evidence>
<organism evidence="14 15">
    <name type="scientific">Planoprotostelium fungivorum</name>
    <dbReference type="NCBI Taxonomy" id="1890364"/>
    <lineage>
        <taxon>Eukaryota</taxon>
        <taxon>Amoebozoa</taxon>
        <taxon>Evosea</taxon>
        <taxon>Variosea</taxon>
        <taxon>Cavosteliida</taxon>
        <taxon>Cavosteliaceae</taxon>
        <taxon>Planoprotostelium</taxon>
    </lineage>
</organism>
<dbReference type="FunFam" id="3.30.200.20:FF:000180">
    <property type="entry name" value="serine/threonine-protein kinase STY46-like"/>
    <property type="match status" value="1"/>
</dbReference>
<keyword evidence="5" id="KW-0418">Kinase</keyword>
<dbReference type="GO" id="GO:0005524">
    <property type="term" value="F:ATP binding"/>
    <property type="evidence" value="ECO:0007669"/>
    <property type="project" value="UniProtKB-UniRule"/>
</dbReference>
<evidence type="ECO:0000256" key="4">
    <source>
        <dbReference type="ARBA" id="ARBA00022741"/>
    </source>
</evidence>
<dbReference type="PROSITE" id="PS00018">
    <property type="entry name" value="EF_HAND_1"/>
    <property type="match status" value="1"/>
</dbReference>
<dbReference type="OrthoDB" id="1840988at2759"/>
<dbReference type="InterPro" id="IPR018247">
    <property type="entry name" value="EF_Hand_1_Ca_BS"/>
</dbReference>
<feature type="domain" description="Protein kinase" evidence="12">
    <location>
        <begin position="1346"/>
        <end position="1580"/>
    </location>
</feature>
<keyword evidence="6" id="KW-0106">Calcium</keyword>
<keyword evidence="3" id="KW-0677">Repeat</keyword>
<feature type="coiled-coil region" evidence="10">
    <location>
        <begin position="2084"/>
        <end position="2175"/>
    </location>
</feature>
<feature type="domain" description="EF-hand" evidence="13">
    <location>
        <begin position="1688"/>
        <end position="1723"/>
    </location>
</feature>
<dbReference type="SUPFAM" id="SSF52058">
    <property type="entry name" value="L domain-like"/>
    <property type="match status" value="4"/>
</dbReference>
<dbReference type="SMART" id="SM00369">
    <property type="entry name" value="LRR_TYP"/>
    <property type="match status" value="5"/>
</dbReference>
<evidence type="ECO:0000256" key="1">
    <source>
        <dbReference type="ARBA" id="ARBA00022614"/>
    </source>
</evidence>
<dbReference type="GO" id="GO:0004713">
    <property type="term" value="F:protein tyrosine kinase activity"/>
    <property type="evidence" value="ECO:0007669"/>
    <property type="project" value="InterPro"/>
</dbReference>
<evidence type="ECO:0000256" key="2">
    <source>
        <dbReference type="ARBA" id="ARBA00022679"/>
    </source>
</evidence>
<reference evidence="14 15" key="1">
    <citation type="journal article" date="2018" name="Genome Biol. Evol.">
        <title>Multiple Roots of Fruiting Body Formation in Amoebozoa.</title>
        <authorList>
            <person name="Hillmann F."/>
            <person name="Forbes G."/>
            <person name="Novohradska S."/>
            <person name="Ferling I."/>
            <person name="Riege K."/>
            <person name="Groth M."/>
            <person name="Westermann M."/>
            <person name="Marz M."/>
            <person name="Spaller T."/>
            <person name="Winckler T."/>
            <person name="Schaap P."/>
            <person name="Glockner G."/>
        </authorList>
    </citation>
    <scope>NUCLEOTIDE SEQUENCE [LARGE SCALE GENOMIC DNA]</scope>
    <source>
        <strain evidence="14 15">Jena</strain>
    </source>
</reference>
<dbReference type="GO" id="GO:0005509">
    <property type="term" value="F:calcium ion binding"/>
    <property type="evidence" value="ECO:0007669"/>
    <property type="project" value="InterPro"/>
</dbReference>
<dbReference type="InterPro" id="IPR000719">
    <property type="entry name" value="Prot_kinase_dom"/>
</dbReference>
<evidence type="ECO:0008006" key="16">
    <source>
        <dbReference type="Google" id="ProtNLM"/>
    </source>
</evidence>
<dbReference type="PRINTS" id="PR00109">
    <property type="entry name" value="TYRKINASE"/>
</dbReference>
<name>A0A2P6NEJ4_9EUKA</name>
<keyword evidence="15" id="KW-1185">Reference proteome</keyword>
<dbReference type="PROSITE" id="PS00107">
    <property type="entry name" value="PROTEIN_KINASE_ATP"/>
    <property type="match status" value="1"/>
</dbReference>
<dbReference type="PROSITE" id="PS50011">
    <property type="entry name" value="PROTEIN_KINASE_DOM"/>
    <property type="match status" value="1"/>
</dbReference>
<sequence>MFIVVLSLTSKKTDIGLALRHLFFLVFLLVLSFFNAHPLFSGTDDTSSQSRCFRFGCAAPYSSSLEALSRLPLTIWRLEEKAKTVSGHKTHDRWWHNEQDNASNTVEEGSLARRAFVLLDELQTSTSNRDAPCTKNIKKNKEATINNLTLPFVPLKHTAIICSWYHSLAFGRGSQPPRSKMRTLLFLFFPLLVLSQLGTDTAVIRALQNLFNLSGGATWKNNTGWISQGSDSCKYFGVTCQGAYISSLSLSNNNLNGTFDGSWTSHFSNLTSLDVSLNDLSGRLPDGLSMLLGLTYLNVSFNQFYGLIPNLSQSVNLTSFDGAGNELNGTMDSFSALLPSSLQSLNLSSNAISGNVSSQLLRFSGLQTLDCSFNHLSGSVIDLTSLLHLRTLKLSHNSITSLGPIYNESLPSLYLDSNRLRLPLSTFFSCSNLQELHVSNCSLYGFMDGLQYLTNLRSLDVSLNRLSGSLPMFSAVQNLTYLNISQTYVRGSLTSLASNIGLLTLDAFRCSLTGSLLPLSDLSSIRYLDLGHNLMKGSLPDFLGDFSSLEYISLSYNNFEGPVLSSLTQSNVLQHLDLSGNLLSGSLPLFWGNSLQYIGLKTNQLTGTFPEIFFDIGPQLQQIVMGSNSFSGEISSNITKLSGLQYFEVVSETTSQFPPNIQYIDLSQNYFSGEVPSFLCNYPQLYHFDISINFAESVIPDCLGNIVTFTHLDLSYNNLLGPIPTTFSNLTQMIYLNLGSNYLQGDIDMILTMSVLENLDLSYNGFTGGLTEDVANLGQINTIILTSNQMGGDLPQSLMGIQSLQTLSIAYNFFTGAAPGYSPYILEIFASNNSFSYIPKDAYDNTYSLITLDLYINLRSNQLSGYGLAYWSTGLLYINHLDVSDNSLNGLLPTIISSLLGLTYLNISYNQFSGGIGFVLTNPLMTQLDLSHNNFTGNLPTAFPPILQFFSASGNLLSGNIDPSLANCTLLQSIDLSNNNLSGPIPSVFGQLSHLSSLNLTRNLLSGPIPKEVGALRSLSVIDLSNNLLQGEVPPILSDPNVVDLHDNLFVGSLGWLSDIGTSLQYFDVSNNMFSGQVPTSTVNLKLVYLNVSYNELEGSMMDLRSAKLISTVDISHNRFQGQISFLPLTIKQIIMSHNQLQYADDLIISSSTFCDLSKNSFQCPIPSSVRQYCQTSCNTSDYASVSLRLRMEGNLSTFNSQNFVKNIAEATDTSADRFKILDTKQGSVIVDMTVEPPPGGSTQGSAQRVVDLFLAAVSANSSAYASYGIITMNGTVSPIPQIASAPSSDHSLSVGAIVAIIILALSLFLYRRRMMVLSNYRSVVLDMSQFNLDGAKHSLLQFSELQGSTMLGEGSFGIVFKSKWRDISVAVKQIRAEHVTAEQVQSFLSEVSILQSLRAHPNVVIFIGMTIPPDPLSLVTEFCEGGGLYELLRRREVDWDTKLKFIQGIAQGMLHLHMEKVIHRDLAVRNILLSKHNEPKVSDFGMSRVQMNDSNNTNSEIGPLKWMAPEALTQRAYSVKSDVFSFGVVCWEILTDVSTRGERLPIPSDCDPSIYKLIQVCWRTAPEDRPTFQEICSYLSSGEALDQTSLVQAVQGEDDPDRPIEYAAITLPSDQYGALSDVPMSNPKKGEKRTSHTSAKHGISSYRMFNYAHIFDLFKECDLDGNGKIDRQELRATVERLNGGQPVPESELDSLFSSLDKQGKGYIDFQEFVDGLAPLLDSAEPAPIPQPDLDLPQDNNRDSIILSLDDFRKRFSNYVSTPSRNASNKRLIGMQYALSQEVDNLTEEVASLKKTVITLKAELIERDERQFELLDRISRDEETLKEAKRKLHQADRTKETNKQLSEELETLKEEILTMKRRETMANRVNIKLMEERDVLNRSLQEMSHEPESQSPPMSPRHGYTAERRPTVDTTAPTFKTSTSFGENRSNEQLTELREKYNHLEREHMDLMEKYKTREDHSTQLRQLLAQHVEDTDMLKQRQDIINEMQAALEENEHEISEWRSACAKLEMRQGEKNPFEGIQTLEPQIEILEQQLAKLRTPRASRASFSAGNGQTIQRMDIPTMNLELSPIRPISPMTEGRMHALEQENKMLKDKMRGMEDGNPRASVRVESNQTKSLQDENAYLKERLDNTEVKLRNLEKVDVSLKCLQDEHALLRKQLHDANERIDNISQLQKYQETNKAPMTSPPTNGVVTHPVQPVGRESKDTNLQSLLHTLESDIELYKRRDIERLSLITLLKQENKMMEDDRAMLKMKLDHSQKREELTKSGRVLSSSVNDDTSIAIGHSESSPLIPPRPRKKESCCCCEIL</sequence>
<keyword evidence="8" id="KW-0472">Membrane</keyword>
<feature type="coiled-coil region" evidence="10">
    <location>
        <begin position="1979"/>
        <end position="2013"/>
    </location>
</feature>
<dbReference type="Gene3D" id="1.10.510.10">
    <property type="entry name" value="Transferase(Phosphotransferase) domain 1"/>
    <property type="match status" value="1"/>
</dbReference>
<dbReference type="Proteomes" id="UP000241769">
    <property type="component" value="Unassembled WGS sequence"/>
</dbReference>
<gene>
    <name evidence="14" type="ORF">PROFUN_10154</name>
</gene>
<dbReference type="EMBL" id="MDYQ01000104">
    <property type="protein sequence ID" value="PRP82378.1"/>
    <property type="molecule type" value="Genomic_DNA"/>
</dbReference>
<keyword evidence="1" id="KW-0433">Leucine-rich repeat</keyword>
<keyword evidence="4 9" id="KW-0547">Nucleotide-binding</keyword>
<evidence type="ECO:0000256" key="10">
    <source>
        <dbReference type="SAM" id="Coils"/>
    </source>
</evidence>
<evidence type="ECO:0000256" key="3">
    <source>
        <dbReference type="ARBA" id="ARBA00022737"/>
    </source>
</evidence>
<dbReference type="CDD" id="cd13999">
    <property type="entry name" value="STKc_MAP3K-like"/>
    <property type="match status" value="1"/>
</dbReference>
<dbReference type="InterPro" id="IPR011009">
    <property type="entry name" value="Kinase-like_dom_sf"/>
</dbReference>
<dbReference type="InterPro" id="IPR008266">
    <property type="entry name" value="Tyr_kinase_AS"/>
</dbReference>
<dbReference type="InterPro" id="IPR032675">
    <property type="entry name" value="LRR_dom_sf"/>
</dbReference>
<dbReference type="Pfam" id="PF07714">
    <property type="entry name" value="PK_Tyr_Ser-Thr"/>
    <property type="match status" value="1"/>
</dbReference>
<dbReference type="Pfam" id="PF13855">
    <property type="entry name" value="LRR_8"/>
    <property type="match status" value="1"/>
</dbReference>
<feature type="binding site" evidence="9">
    <location>
        <position position="1373"/>
    </location>
    <ligand>
        <name>ATP</name>
        <dbReference type="ChEBI" id="CHEBI:30616"/>
    </ligand>
</feature>
<dbReference type="SUPFAM" id="SSF56112">
    <property type="entry name" value="Protein kinase-like (PK-like)"/>
    <property type="match status" value="1"/>
</dbReference>
<evidence type="ECO:0000256" key="11">
    <source>
        <dbReference type="SAM" id="MobiDB-lite"/>
    </source>
</evidence>
<dbReference type="CDD" id="cd00051">
    <property type="entry name" value="EFh"/>
    <property type="match status" value="1"/>
</dbReference>
<keyword evidence="2" id="KW-0808">Transferase</keyword>
<dbReference type="InterPro" id="IPR003591">
    <property type="entry name" value="Leu-rich_rpt_typical-subtyp"/>
</dbReference>
<evidence type="ECO:0000313" key="14">
    <source>
        <dbReference type="EMBL" id="PRP82378.1"/>
    </source>
</evidence>
<dbReference type="InterPro" id="IPR052592">
    <property type="entry name" value="LRR-RLK"/>
</dbReference>